<protein>
    <submittedName>
        <fullName evidence="1">Uncharacterized protein</fullName>
    </submittedName>
</protein>
<gene>
    <name evidence="1" type="ORF">LCGC14_1051450</name>
</gene>
<proteinExistence type="predicted"/>
<reference evidence="1" key="1">
    <citation type="journal article" date="2015" name="Nature">
        <title>Complex archaea that bridge the gap between prokaryotes and eukaryotes.</title>
        <authorList>
            <person name="Spang A."/>
            <person name="Saw J.H."/>
            <person name="Jorgensen S.L."/>
            <person name="Zaremba-Niedzwiedzka K."/>
            <person name="Martijn J."/>
            <person name="Lind A.E."/>
            <person name="van Eijk R."/>
            <person name="Schleper C."/>
            <person name="Guy L."/>
            <person name="Ettema T.J."/>
        </authorList>
    </citation>
    <scope>NUCLEOTIDE SEQUENCE</scope>
</reference>
<dbReference type="AlphaFoldDB" id="A0A0F9Q6V4"/>
<accession>A0A0F9Q6V4</accession>
<name>A0A0F9Q6V4_9ZZZZ</name>
<dbReference type="EMBL" id="LAZR01004399">
    <property type="protein sequence ID" value="KKN08956.1"/>
    <property type="molecule type" value="Genomic_DNA"/>
</dbReference>
<evidence type="ECO:0000313" key="1">
    <source>
        <dbReference type="EMBL" id="KKN08956.1"/>
    </source>
</evidence>
<organism evidence="1">
    <name type="scientific">marine sediment metagenome</name>
    <dbReference type="NCBI Taxonomy" id="412755"/>
    <lineage>
        <taxon>unclassified sequences</taxon>
        <taxon>metagenomes</taxon>
        <taxon>ecological metagenomes</taxon>
    </lineage>
</organism>
<comment type="caution">
    <text evidence="1">The sequence shown here is derived from an EMBL/GenBank/DDBJ whole genome shotgun (WGS) entry which is preliminary data.</text>
</comment>
<sequence length="74" mass="8077">MPDPLAAFGIRVTPCKHVDAGKMYMIAKPTEGEVEAYQQDLAMHGWKVAIARLAKKLGTRSLVIHNIGKEKSSA</sequence>